<dbReference type="InterPro" id="IPR039357">
    <property type="entry name" value="SRD5A/TECR"/>
</dbReference>
<dbReference type="GO" id="GO:0016132">
    <property type="term" value="P:brassinosteroid biosynthetic process"/>
    <property type="evidence" value="ECO:0007669"/>
    <property type="project" value="UniProtKB-KW"/>
</dbReference>
<comment type="subcellular location">
    <subcellularLocation>
        <location evidence="1">Membrane</location>
        <topology evidence="1">Multi-pass membrane protein</topology>
    </subcellularLocation>
</comment>
<keyword evidence="4 11" id="KW-0812">Transmembrane</keyword>
<feature type="transmembrane region" description="Helical" evidence="11">
    <location>
        <begin position="164"/>
        <end position="185"/>
    </location>
</feature>
<dbReference type="Pfam" id="PF02544">
    <property type="entry name" value="Steroid_dh"/>
    <property type="match status" value="1"/>
</dbReference>
<sequence>MSMAEDSSGDGGSSSSSSLFWVALVSMFVMCPLTALPLQFVAAPYGKHLRSGWGVTLPSPLAWFLMESPSLCLPILHLLLFHHHHHHSPPFLHLLTISLFLIHYAHRTIIYPLRLLSTTATTTKGVPLSIVLMAFCFNLHNAYLQTQSSISGSPSGSTSGVGLWIWWFRIAVGTGIFFWGMAVNITSDLALLRLKEEGGGGYKIPRGGWFEHVCSPNYMGEVVEWLGYAVVAWSPAALAFFLYTCSNLVPRARANLRWYREKFKDDYPTSTKAIIPFLF</sequence>
<dbReference type="EMBL" id="JANAVB010040218">
    <property type="protein sequence ID" value="KAJ6798587.1"/>
    <property type="molecule type" value="Genomic_DNA"/>
</dbReference>
<comment type="pathway">
    <text evidence="8 11">Plant hormone biosynthesis; brassinosteroid biosynthesis.</text>
</comment>
<keyword evidence="11" id="KW-0444">Lipid biosynthesis</keyword>
<feature type="transmembrane region" description="Helical" evidence="11">
    <location>
        <begin position="92"/>
        <end position="113"/>
    </location>
</feature>
<dbReference type="Gene3D" id="1.20.120.1630">
    <property type="match status" value="1"/>
</dbReference>
<feature type="transmembrane region" description="Helical" evidence="11">
    <location>
        <begin position="20"/>
        <end position="41"/>
    </location>
</feature>
<dbReference type="GO" id="GO:0016020">
    <property type="term" value="C:membrane"/>
    <property type="evidence" value="ECO:0007669"/>
    <property type="project" value="UniProtKB-SubCell"/>
</dbReference>
<evidence type="ECO:0000256" key="8">
    <source>
        <dbReference type="ARBA" id="ARBA00037910"/>
    </source>
</evidence>
<feature type="transmembrane region" description="Helical" evidence="11">
    <location>
        <begin position="225"/>
        <end position="249"/>
    </location>
</feature>
<gene>
    <name evidence="13" type="ORF">M6B38_209980</name>
</gene>
<dbReference type="FunFam" id="1.20.120.1630:FF:000002">
    <property type="entry name" value="Steroid 5 alpha-reductase 1"/>
    <property type="match status" value="1"/>
</dbReference>
<dbReference type="AlphaFoldDB" id="A0AAX6E3C3"/>
<dbReference type="PANTHER" id="PTHR10556:SF43">
    <property type="entry name" value="STEROID 5-ALPHA-REDUCTASE DET2"/>
    <property type="match status" value="1"/>
</dbReference>
<evidence type="ECO:0000256" key="5">
    <source>
        <dbReference type="ARBA" id="ARBA00022989"/>
    </source>
</evidence>
<dbReference type="PIRSF" id="PIRSF015596">
    <property type="entry name" value="5_alpha-SR2"/>
    <property type="match status" value="1"/>
</dbReference>
<dbReference type="InterPro" id="IPR001104">
    <property type="entry name" value="3-oxo-5_a-steroid_4-DH_C"/>
</dbReference>
<comment type="caution">
    <text evidence="13">The sequence shown here is derived from an EMBL/GenBank/DDBJ whole genome shotgun (WGS) entry which is preliminary data.</text>
</comment>
<comment type="similarity">
    <text evidence="3 11">Belongs to the steroid 5-alpha reductase family.</text>
</comment>
<evidence type="ECO:0000256" key="10">
    <source>
        <dbReference type="ARBA" id="ARBA00060577"/>
    </source>
</evidence>
<accession>A0AAX6E3C3</accession>
<dbReference type="Proteomes" id="UP001140949">
    <property type="component" value="Unassembled WGS sequence"/>
</dbReference>
<evidence type="ECO:0000313" key="14">
    <source>
        <dbReference type="Proteomes" id="UP001140949"/>
    </source>
</evidence>
<evidence type="ECO:0000313" key="13">
    <source>
        <dbReference type="EMBL" id="KAJ6798587.1"/>
    </source>
</evidence>
<evidence type="ECO:0000256" key="11">
    <source>
        <dbReference type="PIRNR" id="PIRNR015596"/>
    </source>
</evidence>
<keyword evidence="5 11" id="KW-1133">Transmembrane helix</keyword>
<evidence type="ECO:0000256" key="9">
    <source>
        <dbReference type="ARBA" id="ARBA00048164"/>
    </source>
</evidence>
<reference evidence="13" key="1">
    <citation type="journal article" date="2023" name="GigaByte">
        <title>Genome assembly of the bearded iris, Iris pallida Lam.</title>
        <authorList>
            <person name="Bruccoleri R.E."/>
            <person name="Oakeley E.J."/>
            <person name="Faust A.M.E."/>
            <person name="Altorfer M."/>
            <person name="Dessus-Babus S."/>
            <person name="Burckhardt D."/>
            <person name="Oertli M."/>
            <person name="Naumann U."/>
            <person name="Petersen F."/>
            <person name="Wong J."/>
        </authorList>
    </citation>
    <scope>NUCLEOTIDE SEQUENCE</scope>
    <source>
        <strain evidence="13">GSM-AAB239-AS_SAM_17_03QT</strain>
    </source>
</reference>
<keyword evidence="11" id="KW-0752">Steroid biosynthesis</keyword>
<evidence type="ECO:0000256" key="6">
    <source>
        <dbReference type="ARBA" id="ARBA00023002"/>
    </source>
</evidence>
<feature type="transmembrane region" description="Helical" evidence="11">
    <location>
        <begin position="125"/>
        <end position="144"/>
    </location>
</feature>
<comment type="pathway">
    <text evidence="2">Hormone biosynthesis.</text>
</comment>
<dbReference type="PANTHER" id="PTHR10556">
    <property type="entry name" value="3-OXO-5-ALPHA-STEROID 4-DEHYDROGENASE"/>
    <property type="match status" value="1"/>
</dbReference>
<dbReference type="GO" id="GO:0047751">
    <property type="term" value="F:3-oxo-5-alpha-steroid 4-dehydrogenase (NADP+) activity"/>
    <property type="evidence" value="ECO:0007669"/>
    <property type="project" value="UniProtKB-EC"/>
</dbReference>
<keyword evidence="11" id="KW-0443">Lipid metabolism</keyword>
<dbReference type="PROSITE" id="PS50244">
    <property type="entry name" value="S5A_REDUCTASE"/>
    <property type="match status" value="1"/>
</dbReference>
<dbReference type="InterPro" id="IPR016636">
    <property type="entry name" value="3-oxo-5-alpha-steroid_4-DH"/>
</dbReference>
<keyword evidence="6" id="KW-0560">Oxidoreductase</keyword>
<keyword evidence="14" id="KW-1185">Reference proteome</keyword>
<evidence type="ECO:0000256" key="3">
    <source>
        <dbReference type="ARBA" id="ARBA00007742"/>
    </source>
</evidence>
<keyword evidence="11" id="KW-1069">Brassinosteroid biosynthesis</keyword>
<feature type="transmembrane region" description="Helical" evidence="11">
    <location>
        <begin position="61"/>
        <end position="80"/>
    </location>
</feature>
<protein>
    <recommendedName>
        <fullName evidence="11">Steroid 5-alpha-reductase DET2</fullName>
        <ecNumber evidence="11">1.3.1.22</ecNumber>
    </recommendedName>
</protein>
<comment type="function">
    <text evidence="11">Involved in a reduction step in the biosynthesis of the plant steroid, brassinolide.</text>
</comment>
<keyword evidence="7 11" id="KW-0472">Membrane</keyword>
<dbReference type="EC" id="1.3.1.22" evidence="11"/>
<reference evidence="13" key="2">
    <citation type="submission" date="2023-04" db="EMBL/GenBank/DDBJ databases">
        <authorList>
            <person name="Bruccoleri R.E."/>
            <person name="Oakeley E.J."/>
            <person name="Faust A.-M."/>
            <person name="Dessus-Babus S."/>
            <person name="Altorfer M."/>
            <person name="Burckhardt D."/>
            <person name="Oertli M."/>
            <person name="Naumann U."/>
            <person name="Petersen F."/>
            <person name="Wong J."/>
        </authorList>
    </citation>
    <scope>NUCLEOTIDE SEQUENCE</scope>
    <source>
        <strain evidence="13">GSM-AAB239-AS_SAM_17_03QT</strain>
        <tissue evidence="13">Leaf</tissue>
    </source>
</reference>
<comment type="catalytic activity">
    <reaction evidence="9 11">
        <text>a 3-oxo-5alpha-steroid + NADP(+) = a 3-oxo-Delta(4)-steroid + NADPH + H(+)</text>
        <dbReference type="Rhea" id="RHEA:54384"/>
        <dbReference type="ChEBI" id="CHEBI:13601"/>
        <dbReference type="ChEBI" id="CHEBI:15378"/>
        <dbReference type="ChEBI" id="CHEBI:47909"/>
        <dbReference type="ChEBI" id="CHEBI:57783"/>
        <dbReference type="ChEBI" id="CHEBI:58349"/>
        <dbReference type="EC" id="1.3.1.22"/>
    </reaction>
</comment>
<evidence type="ECO:0000256" key="4">
    <source>
        <dbReference type="ARBA" id="ARBA00022692"/>
    </source>
</evidence>
<organism evidence="13 14">
    <name type="scientific">Iris pallida</name>
    <name type="common">Sweet iris</name>
    <dbReference type="NCBI Taxonomy" id="29817"/>
    <lineage>
        <taxon>Eukaryota</taxon>
        <taxon>Viridiplantae</taxon>
        <taxon>Streptophyta</taxon>
        <taxon>Embryophyta</taxon>
        <taxon>Tracheophyta</taxon>
        <taxon>Spermatophyta</taxon>
        <taxon>Magnoliopsida</taxon>
        <taxon>Liliopsida</taxon>
        <taxon>Asparagales</taxon>
        <taxon>Iridaceae</taxon>
        <taxon>Iridoideae</taxon>
        <taxon>Irideae</taxon>
        <taxon>Iris</taxon>
    </lineage>
</organism>
<comment type="pathway">
    <text evidence="10">Steroid biosynthesis.</text>
</comment>
<evidence type="ECO:0000256" key="1">
    <source>
        <dbReference type="ARBA" id="ARBA00004141"/>
    </source>
</evidence>
<proteinExistence type="inferred from homology"/>
<evidence type="ECO:0000256" key="7">
    <source>
        <dbReference type="ARBA" id="ARBA00023136"/>
    </source>
</evidence>
<evidence type="ECO:0000256" key="2">
    <source>
        <dbReference type="ARBA" id="ARBA00004972"/>
    </source>
</evidence>
<name>A0AAX6E3C3_IRIPA</name>
<evidence type="ECO:0000259" key="12">
    <source>
        <dbReference type="Pfam" id="PF02544"/>
    </source>
</evidence>
<feature type="domain" description="3-oxo-5-alpha-steroid 4-dehydrogenase C-terminal" evidence="12">
    <location>
        <begin position="125"/>
        <end position="279"/>
    </location>
</feature>